<evidence type="ECO:0000256" key="3">
    <source>
        <dbReference type="ARBA" id="ARBA00023082"/>
    </source>
</evidence>
<dbReference type="NCBIfam" id="TIGR02937">
    <property type="entry name" value="sigma70-ECF"/>
    <property type="match status" value="1"/>
</dbReference>
<sequence length="168" mass="20252">MSDSMMDQKLYDYLKIVKSYLMKMGASKEDAEDIVQDTAYKFILYIDSINHKNVERWLFRVAVNGYYDLYRKRSRRQAIDLKFNYQQLFEEFTPEQAVLQNETREDVDGVLKKLKPKHQQVLLLKYSLDLAIREIAELYQMKEDSVKTTLYRARKEFVKEYRRQGYEG</sequence>
<reference evidence="8 9" key="1">
    <citation type="submission" date="2018-06" db="EMBL/GenBank/DDBJ databases">
        <title>The draft genome sequences of strains SCU63 and S1.</title>
        <authorList>
            <person name="Gan L."/>
        </authorList>
    </citation>
    <scope>NUCLEOTIDE SEQUENCE [LARGE SCALE GENOMIC DNA]</scope>
    <source>
        <strain evidence="8 9">SCU63</strain>
    </source>
</reference>
<dbReference type="RefSeq" id="WP_112221682.1">
    <property type="nucleotide sequence ID" value="NZ_CP196859.1"/>
</dbReference>
<evidence type="ECO:0000259" key="6">
    <source>
        <dbReference type="Pfam" id="PF04542"/>
    </source>
</evidence>
<dbReference type="SUPFAM" id="SSF88659">
    <property type="entry name" value="Sigma3 and sigma4 domains of RNA polymerase sigma factors"/>
    <property type="match status" value="1"/>
</dbReference>
<comment type="similarity">
    <text evidence="1">Belongs to the sigma-70 factor family. ECF subfamily.</text>
</comment>
<dbReference type="InterPro" id="IPR013325">
    <property type="entry name" value="RNA_pol_sigma_r2"/>
</dbReference>
<evidence type="ECO:0000256" key="5">
    <source>
        <dbReference type="ARBA" id="ARBA00023163"/>
    </source>
</evidence>
<dbReference type="Proteomes" id="UP000251002">
    <property type="component" value="Unassembled WGS sequence"/>
</dbReference>
<dbReference type="SUPFAM" id="SSF88946">
    <property type="entry name" value="Sigma2 domain of RNA polymerase sigma factors"/>
    <property type="match status" value="1"/>
</dbReference>
<dbReference type="Gene3D" id="1.10.1740.10">
    <property type="match status" value="1"/>
</dbReference>
<feature type="domain" description="RNA polymerase sigma-70 region 2" evidence="6">
    <location>
        <begin position="13"/>
        <end position="76"/>
    </location>
</feature>
<dbReference type="GO" id="GO:0016987">
    <property type="term" value="F:sigma factor activity"/>
    <property type="evidence" value="ECO:0007669"/>
    <property type="project" value="UniProtKB-KW"/>
</dbReference>
<gene>
    <name evidence="8" type="ORF">DP120_02945</name>
</gene>
<feature type="domain" description="RNA polymerase sigma factor 70 region 4 type 2" evidence="7">
    <location>
        <begin position="105"/>
        <end position="156"/>
    </location>
</feature>
<dbReference type="InterPro" id="IPR036388">
    <property type="entry name" value="WH-like_DNA-bd_sf"/>
</dbReference>
<dbReference type="InterPro" id="IPR013249">
    <property type="entry name" value="RNA_pol_sigma70_r4_t2"/>
</dbReference>
<dbReference type="GO" id="GO:0006352">
    <property type="term" value="P:DNA-templated transcription initiation"/>
    <property type="evidence" value="ECO:0007669"/>
    <property type="project" value="InterPro"/>
</dbReference>
<comment type="caution">
    <text evidence="8">The sequence shown here is derived from an EMBL/GenBank/DDBJ whole genome shotgun (WGS) entry which is preliminary data.</text>
</comment>
<keyword evidence="5" id="KW-0804">Transcription</keyword>
<dbReference type="GO" id="GO:0003677">
    <property type="term" value="F:DNA binding"/>
    <property type="evidence" value="ECO:0007669"/>
    <property type="project" value="UniProtKB-KW"/>
</dbReference>
<evidence type="ECO:0000256" key="4">
    <source>
        <dbReference type="ARBA" id="ARBA00023125"/>
    </source>
</evidence>
<evidence type="ECO:0000259" key="7">
    <source>
        <dbReference type="Pfam" id="PF08281"/>
    </source>
</evidence>
<evidence type="ECO:0000256" key="1">
    <source>
        <dbReference type="ARBA" id="ARBA00010641"/>
    </source>
</evidence>
<dbReference type="Gene3D" id="1.10.10.10">
    <property type="entry name" value="Winged helix-like DNA-binding domain superfamily/Winged helix DNA-binding domain"/>
    <property type="match status" value="1"/>
</dbReference>
<dbReference type="PANTHER" id="PTHR43133">
    <property type="entry name" value="RNA POLYMERASE ECF-TYPE SIGMA FACTO"/>
    <property type="match status" value="1"/>
</dbReference>
<organism evidence="8 9">
    <name type="scientific">Planococcus halotolerans</name>
    <dbReference type="NCBI Taxonomy" id="2233542"/>
    <lineage>
        <taxon>Bacteria</taxon>
        <taxon>Bacillati</taxon>
        <taxon>Bacillota</taxon>
        <taxon>Bacilli</taxon>
        <taxon>Bacillales</taxon>
        <taxon>Caryophanaceae</taxon>
        <taxon>Planococcus</taxon>
    </lineage>
</organism>
<dbReference type="PANTHER" id="PTHR43133:SF52">
    <property type="entry name" value="ECF RNA POLYMERASE SIGMA FACTOR SIGL"/>
    <property type="match status" value="1"/>
</dbReference>
<dbReference type="InterPro" id="IPR014284">
    <property type="entry name" value="RNA_pol_sigma-70_dom"/>
</dbReference>
<dbReference type="InterPro" id="IPR039425">
    <property type="entry name" value="RNA_pol_sigma-70-like"/>
</dbReference>
<keyword evidence="9" id="KW-1185">Reference proteome</keyword>
<accession>A0A365L793</accession>
<proteinExistence type="inferred from homology"/>
<dbReference type="InterPro" id="IPR013324">
    <property type="entry name" value="RNA_pol_sigma_r3/r4-like"/>
</dbReference>
<keyword evidence="3" id="KW-0731">Sigma factor</keyword>
<dbReference type="AlphaFoldDB" id="A0A365L793"/>
<evidence type="ECO:0000313" key="9">
    <source>
        <dbReference type="Proteomes" id="UP000251002"/>
    </source>
</evidence>
<evidence type="ECO:0000256" key="2">
    <source>
        <dbReference type="ARBA" id="ARBA00023015"/>
    </source>
</evidence>
<protein>
    <submittedName>
        <fullName evidence="8">RNA polymerase sigma factor</fullName>
    </submittedName>
</protein>
<evidence type="ECO:0000313" key="8">
    <source>
        <dbReference type="EMBL" id="RAZ81259.1"/>
    </source>
</evidence>
<dbReference type="EMBL" id="QLZR01000001">
    <property type="protein sequence ID" value="RAZ81259.1"/>
    <property type="molecule type" value="Genomic_DNA"/>
</dbReference>
<dbReference type="Pfam" id="PF04542">
    <property type="entry name" value="Sigma70_r2"/>
    <property type="match status" value="1"/>
</dbReference>
<name>A0A365L793_9BACL</name>
<keyword evidence="4" id="KW-0238">DNA-binding</keyword>
<dbReference type="Pfam" id="PF08281">
    <property type="entry name" value="Sigma70_r4_2"/>
    <property type="match status" value="1"/>
</dbReference>
<dbReference type="CDD" id="cd06171">
    <property type="entry name" value="Sigma70_r4"/>
    <property type="match status" value="1"/>
</dbReference>
<dbReference type="InterPro" id="IPR007627">
    <property type="entry name" value="RNA_pol_sigma70_r2"/>
</dbReference>
<keyword evidence="2" id="KW-0805">Transcription regulation</keyword>